<gene>
    <name evidence="2" type="ORF">ACFQZJ_12070</name>
</gene>
<dbReference type="EMBL" id="JBHTHY010000008">
    <property type="protein sequence ID" value="MFD0798200.1"/>
    <property type="molecule type" value="Genomic_DNA"/>
</dbReference>
<protein>
    <submittedName>
        <fullName evidence="2">Glycosyltransferase family 2 protein</fullName>
        <ecNumber evidence="2">2.4.-.-</ecNumber>
    </submittedName>
</protein>
<evidence type="ECO:0000313" key="3">
    <source>
        <dbReference type="Proteomes" id="UP001597012"/>
    </source>
</evidence>
<evidence type="ECO:0000259" key="1">
    <source>
        <dbReference type="Pfam" id="PF00535"/>
    </source>
</evidence>
<dbReference type="RefSeq" id="WP_379934848.1">
    <property type="nucleotide sequence ID" value="NZ_JBHTHY010000008.1"/>
</dbReference>
<sequence length="271" mass="31493">MKELNHTSDSFLFSVITINYNNRAGLESTFKSVSEQDFKDFEFIIVDGNSQDGSMDFLSKVKTPNLKIISENDNGIYDAMNKGIRNATGAYIIFMNSGDCFSGSFVLGRIHAVLNGHHTKLKFIYGDTFEKEAHGDMKHYKKAKNHTLAWYGMFAHHQSMVFAKDTLIKEKLFYNLNYELAADWDFVLKFIKNLKNEEIKYLNMPFAVFELGGVSSKYIQGIREQYKIRRDELAWNRFKCLVLSSLHFTLNLIRERIPVVYLIFLKLRSRI</sequence>
<reference evidence="3" key="1">
    <citation type="journal article" date="2019" name="Int. J. Syst. Evol. Microbiol.">
        <title>The Global Catalogue of Microorganisms (GCM) 10K type strain sequencing project: providing services to taxonomists for standard genome sequencing and annotation.</title>
        <authorList>
            <consortium name="The Broad Institute Genomics Platform"/>
            <consortium name="The Broad Institute Genome Sequencing Center for Infectious Disease"/>
            <person name="Wu L."/>
            <person name="Ma J."/>
        </authorList>
    </citation>
    <scope>NUCLEOTIDE SEQUENCE [LARGE SCALE GENOMIC DNA]</scope>
    <source>
        <strain evidence="3">CCUG 61948</strain>
    </source>
</reference>
<dbReference type="Pfam" id="PF00535">
    <property type="entry name" value="Glycos_transf_2"/>
    <property type="match status" value="1"/>
</dbReference>
<keyword evidence="2" id="KW-0808">Transferase</keyword>
<evidence type="ECO:0000313" key="2">
    <source>
        <dbReference type="EMBL" id="MFD0798200.1"/>
    </source>
</evidence>
<dbReference type="InterPro" id="IPR001173">
    <property type="entry name" value="Glyco_trans_2-like"/>
</dbReference>
<name>A0ABW3B558_9FLAO</name>
<accession>A0ABW3B558</accession>
<organism evidence="2 3">
    <name type="scientific">Maribacter chungangensis</name>
    <dbReference type="NCBI Taxonomy" id="1069117"/>
    <lineage>
        <taxon>Bacteria</taxon>
        <taxon>Pseudomonadati</taxon>
        <taxon>Bacteroidota</taxon>
        <taxon>Flavobacteriia</taxon>
        <taxon>Flavobacteriales</taxon>
        <taxon>Flavobacteriaceae</taxon>
        <taxon>Maribacter</taxon>
    </lineage>
</organism>
<dbReference type="Proteomes" id="UP001597012">
    <property type="component" value="Unassembled WGS sequence"/>
</dbReference>
<dbReference type="EC" id="2.4.-.-" evidence="2"/>
<keyword evidence="2" id="KW-0328">Glycosyltransferase</keyword>
<dbReference type="PANTHER" id="PTHR22916">
    <property type="entry name" value="GLYCOSYLTRANSFERASE"/>
    <property type="match status" value="1"/>
</dbReference>
<dbReference type="Gene3D" id="3.90.550.10">
    <property type="entry name" value="Spore Coat Polysaccharide Biosynthesis Protein SpsA, Chain A"/>
    <property type="match status" value="1"/>
</dbReference>
<proteinExistence type="predicted"/>
<comment type="caution">
    <text evidence="2">The sequence shown here is derived from an EMBL/GenBank/DDBJ whole genome shotgun (WGS) entry which is preliminary data.</text>
</comment>
<dbReference type="InterPro" id="IPR029044">
    <property type="entry name" value="Nucleotide-diphossugar_trans"/>
</dbReference>
<feature type="domain" description="Glycosyltransferase 2-like" evidence="1">
    <location>
        <begin position="14"/>
        <end position="162"/>
    </location>
</feature>
<dbReference type="CDD" id="cd06433">
    <property type="entry name" value="GT_2_WfgS_like"/>
    <property type="match status" value="1"/>
</dbReference>
<dbReference type="GO" id="GO:0016757">
    <property type="term" value="F:glycosyltransferase activity"/>
    <property type="evidence" value="ECO:0007669"/>
    <property type="project" value="UniProtKB-KW"/>
</dbReference>
<keyword evidence="3" id="KW-1185">Reference proteome</keyword>
<dbReference type="SUPFAM" id="SSF53448">
    <property type="entry name" value="Nucleotide-diphospho-sugar transferases"/>
    <property type="match status" value="1"/>
</dbReference>
<dbReference type="PANTHER" id="PTHR22916:SF67">
    <property type="entry name" value="COLANIC ACID BIOSYNTHESIS GLYCOSYL TRANSFERASE WCAE-RELATED"/>
    <property type="match status" value="1"/>
</dbReference>